<proteinExistence type="predicted"/>
<name>A0ABQ8JX05_DERPT</name>
<evidence type="ECO:0000313" key="2">
    <source>
        <dbReference type="Proteomes" id="UP000887458"/>
    </source>
</evidence>
<dbReference type="EMBL" id="NJHN03000007">
    <property type="protein sequence ID" value="KAH9426963.1"/>
    <property type="molecule type" value="Genomic_DNA"/>
</dbReference>
<organism evidence="1 2">
    <name type="scientific">Dermatophagoides pteronyssinus</name>
    <name type="common">European house dust mite</name>
    <dbReference type="NCBI Taxonomy" id="6956"/>
    <lineage>
        <taxon>Eukaryota</taxon>
        <taxon>Metazoa</taxon>
        <taxon>Ecdysozoa</taxon>
        <taxon>Arthropoda</taxon>
        <taxon>Chelicerata</taxon>
        <taxon>Arachnida</taxon>
        <taxon>Acari</taxon>
        <taxon>Acariformes</taxon>
        <taxon>Sarcoptiformes</taxon>
        <taxon>Astigmata</taxon>
        <taxon>Psoroptidia</taxon>
        <taxon>Analgoidea</taxon>
        <taxon>Pyroglyphidae</taxon>
        <taxon>Dermatophagoidinae</taxon>
        <taxon>Dermatophagoides</taxon>
    </lineage>
</organism>
<sequence>MQQKIFKENCSTFANEFGGAINSGVPITDFANERFFNVARPRSPIFTDPVVPVINMLSHFKSRCIIGGVLVIN</sequence>
<accession>A0ABQ8JX05</accession>
<evidence type="ECO:0000313" key="1">
    <source>
        <dbReference type="EMBL" id="KAH9426963.1"/>
    </source>
</evidence>
<keyword evidence="2" id="KW-1185">Reference proteome</keyword>
<reference evidence="1 2" key="1">
    <citation type="journal article" date="2018" name="J. Allergy Clin. Immunol.">
        <title>High-quality assembly of Dermatophagoides pteronyssinus genome and transcriptome reveals a wide range of novel allergens.</title>
        <authorList>
            <person name="Liu X.Y."/>
            <person name="Yang K.Y."/>
            <person name="Wang M.Q."/>
            <person name="Kwok J.S."/>
            <person name="Zeng X."/>
            <person name="Yang Z."/>
            <person name="Xiao X.J."/>
            <person name="Lau C.P."/>
            <person name="Li Y."/>
            <person name="Huang Z.M."/>
            <person name="Ba J.G."/>
            <person name="Yim A.K."/>
            <person name="Ouyang C.Y."/>
            <person name="Ngai S.M."/>
            <person name="Chan T.F."/>
            <person name="Leung E.L."/>
            <person name="Liu L."/>
            <person name="Liu Z.G."/>
            <person name="Tsui S.K."/>
        </authorList>
    </citation>
    <scope>NUCLEOTIDE SEQUENCE [LARGE SCALE GENOMIC DNA]</scope>
    <source>
        <strain evidence="1">Derp</strain>
    </source>
</reference>
<comment type="caution">
    <text evidence="1">The sequence shown here is derived from an EMBL/GenBank/DDBJ whole genome shotgun (WGS) entry which is preliminary data.</text>
</comment>
<dbReference type="Proteomes" id="UP000887458">
    <property type="component" value="Unassembled WGS sequence"/>
</dbReference>
<protein>
    <submittedName>
        <fullName evidence="1">Uncharacterized protein</fullName>
    </submittedName>
</protein>
<reference evidence="1 2" key="2">
    <citation type="journal article" date="2022" name="Mol. Biol. Evol.">
        <title>Comparative Genomics Reveals Insights into the Divergent Evolution of Astigmatic Mites and Household Pest Adaptations.</title>
        <authorList>
            <person name="Xiong Q."/>
            <person name="Wan A.T."/>
            <person name="Liu X."/>
            <person name="Fung C.S."/>
            <person name="Xiao X."/>
            <person name="Malainual N."/>
            <person name="Hou J."/>
            <person name="Wang L."/>
            <person name="Wang M."/>
            <person name="Yang K.Y."/>
            <person name="Cui Y."/>
            <person name="Leung E.L."/>
            <person name="Nong W."/>
            <person name="Shin S.K."/>
            <person name="Au S.W."/>
            <person name="Jeong K.Y."/>
            <person name="Chew F.T."/>
            <person name="Hui J.H."/>
            <person name="Leung T.F."/>
            <person name="Tungtrongchitr A."/>
            <person name="Zhong N."/>
            <person name="Liu Z."/>
            <person name="Tsui S.K."/>
        </authorList>
    </citation>
    <scope>NUCLEOTIDE SEQUENCE [LARGE SCALE GENOMIC DNA]</scope>
    <source>
        <strain evidence="1">Derp</strain>
    </source>
</reference>
<gene>
    <name evidence="1" type="ORF">DERP_011632</name>
</gene>